<name>A0A9J5XSG0_SOLCO</name>
<dbReference type="Proteomes" id="UP000824120">
    <property type="component" value="Chromosome 8"/>
</dbReference>
<proteinExistence type="predicted"/>
<dbReference type="AlphaFoldDB" id="A0A9J5XSG0"/>
<comment type="caution">
    <text evidence="1">The sequence shown here is derived from an EMBL/GenBank/DDBJ whole genome shotgun (WGS) entry which is preliminary data.</text>
</comment>
<organism evidence="1 2">
    <name type="scientific">Solanum commersonii</name>
    <name type="common">Commerson's wild potato</name>
    <name type="synonym">Commerson's nightshade</name>
    <dbReference type="NCBI Taxonomy" id="4109"/>
    <lineage>
        <taxon>Eukaryota</taxon>
        <taxon>Viridiplantae</taxon>
        <taxon>Streptophyta</taxon>
        <taxon>Embryophyta</taxon>
        <taxon>Tracheophyta</taxon>
        <taxon>Spermatophyta</taxon>
        <taxon>Magnoliopsida</taxon>
        <taxon>eudicotyledons</taxon>
        <taxon>Gunneridae</taxon>
        <taxon>Pentapetalae</taxon>
        <taxon>asterids</taxon>
        <taxon>lamiids</taxon>
        <taxon>Solanales</taxon>
        <taxon>Solanaceae</taxon>
        <taxon>Solanoideae</taxon>
        <taxon>Solaneae</taxon>
        <taxon>Solanum</taxon>
    </lineage>
</organism>
<sequence length="43" mass="4815">MRSLEGSGSKGEERSSTRVANQFREAVLYHPIIQNAKMLKASH</sequence>
<reference evidence="1 2" key="1">
    <citation type="submission" date="2020-09" db="EMBL/GenBank/DDBJ databases">
        <title>De no assembly of potato wild relative species, Solanum commersonii.</title>
        <authorList>
            <person name="Cho K."/>
        </authorList>
    </citation>
    <scope>NUCLEOTIDE SEQUENCE [LARGE SCALE GENOMIC DNA]</scope>
    <source>
        <strain evidence="1">LZ3.2</strain>
        <tissue evidence="1">Leaf</tissue>
    </source>
</reference>
<evidence type="ECO:0000313" key="2">
    <source>
        <dbReference type="Proteomes" id="UP000824120"/>
    </source>
</evidence>
<dbReference type="EMBL" id="JACXVP010000008">
    <property type="protein sequence ID" value="KAG5590088.1"/>
    <property type="molecule type" value="Genomic_DNA"/>
</dbReference>
<accession>A0A9J5XSG0</accession>
<evidence type="ECO:0000313" key="1">
    <source>
        <dbReference type="EMBL" id="KAG5590088.1"/>
    </source>
</evidence>
<protein>
    <submittedName>
        <fullName evidence="1">Uncharacterized protein</fullName>
    </submittedName>
</protein>
<keyword evidence="2" id="KW-1185">Reference proteome</keyword>
<gene>
    <name evidence="1" type="ORF">H5410_040602</name>
</gene>